<reference evidence="1" key="1">
    <citation type="submission" date="2020-08" db="EMBL/GenBank/DDBJ databases">
        <title>Multicomponent nature underlies the extraordinary mechanical properties of spider dragline silk.</title>
        <authorList>
            <person name="Kono N."/>
            <person name="Nakamura H."/>
            <person name="Mori M."/>
            <person name="Yoshida Y."/>
            <person name="Ohtoshi R."/>
            <person name="Malay A.D."/>
            <person name="Moran D.A.P."/>
            <person name="Tomita M."/>
            <person name="Numata K."/>
            <person name="Arakawa K."/>
        </authorList>
    </citation>
    <scope>NUCLEOTIDE SEQUENCE</scope>
</reference>
<gene>
    <name evidence="1" type="ORF">NPIL_17561</name>
</gene>
<protein>
    <submittedName>
        <fullName evidence="1">Uncharacterized protein</fullName>
    </submittedName>
</protein>
<feature type="non-terminal residue" evidence="1">
    <location>
        <position position="42"/>
    </location>
</feature>
<dbReference type="Proteomes" id="UP000887013">
    <property type="component" value="Unassembled WGS sequence"/>
</dbReference>
<dbReference type="EMBL" id="BMAW01131925">
    <property type="protein sequence ID" value="GFU41362.1"/>
    <property type="molecule type" value="Genomic_DNA"/>
</dbReference>
<evidence type="ECO:0000313" key="2">
    <source>
        <dbReference type="Proteomes" id="UP000887013"/>
    </source>
</evidence>
<comment type="caution">
    <text evidence="1">The sequence shown here is derived from an EMBL/GenBank/DDBJ whole genome shotgun (WGS) entry which is preliminary data.</text>
</comment>
<evidence type="ECO:0000313" key="1">
    <source>
        <dbReference type="EMBL" id="GFU41362.1"/>
    </source>
</evidence>
<feature type="non-terminal residue" evidence="1">
    <location>
        <position position="1"/>
    </location>
</feature>
<name>A0A8X6QSZ4_NEPPI</name>
<proteinExistence type="predicted"/>
<dbReference type="AlphaFoldDB" id="A0A8X6QSZ4"/>
<keyword evidence="2" id="KW-1185">Reference proteome</keyword>
<organism evidence="1 2">
    <name type="scientific">Nephila pilipes</name>
    <name type="common">Giant wood spider</name>
    <name type="synonym">Nephila maculata</name>
    <dbReference type="NCBI Taxonomy" id="299642"/>
    <lineage>
        <taxon>Eukaryota</taxon>
        <taxon>Metazoa</taxon>
        <taxon>Ecdysozoa</taxon>
        <taxon>Arthropoda</taxon>
        <taxon>Chelicerata</taxon>
        <taxon>Arachnida</taxon>
        <taxon>Araneae</taxon>
        <taxon>Araneomorphae</taxon>
        <taxon>Entelegynae</taxon>
        <taxon>Araneoidea</taxon>
        <taxon>Nephilidae</taxon>
        <taxon>Nephila</taxon>
    </lineage>
</organism>
<accession>A0A8X6QSZ4</accession>
<sequence length="42" mass="4463">QDDGSQCVGHADLTATANGLLLSSSKSYCSFELYTFSFVISV</sequence>